<gene>
    <name evidence="9" type="ORF">GTW20_06445</name>
</gene>
<feature type="region of interest" description="Disordered" evidence="6">
    <location>
        <begin position="1"/>
        <end position="26"/>
    </location>
</feature>
<evidence type="ECO:0000256" key="5">
    <source>
        <dbReference type="ARBA" id="ARBA00023136"/>
    </source>
</evidence>
<feature type="transmembrane region" description="Helical" evidence="7">
    <location>
        <begin position="374"/>
        <end position="393"/>
    </location>
</feature>
<dbReference type="PANTHER" id="PTHR23513">
    <property type="entry name" value="INTEGRAL MEMBRANE EFFLUX PROTEIN-RELATED"/>
    <property type="match status" value="1"/>
</dbReference>
<feature type="transmembrane region" description="Helical" evidence="7">
    <location>
        <begin position="107"/>
        <end position="128"/>
    </location>
</feature>
<feature type="transmembrane region" description="Helical" evidence="7">
    <location>
        <begin position="405"/>
        <end position="426"/>
    </location>
</feature>
<dbReference type="Pfam" id="PF07690">
    <property type="entry name" value="MFS_1"/>
    <property type="match status" value="1"/>
</dbReference>
<keyword evidence="2" id="KW-1003">Cell membrane</keyword>
<feature type="domain" description="Major facilitator superfamily (MFS) profile" evidence="8">
    <location>
        <begin position="42"/>
        <end position="428"/>
    </location>
</feature>
<organism evidence="9 10">
    <name type="scientific">Nocardiopsis alba</name>
    <dbReference type="NCBI Taxonomy" id="53437"/>
    <lineage>
        <taxon>Bacteria</taxon>
        <taxon>Bacillati</taxon>
        <taxon>Actinomycetota</taxon>
        <taxon>Actinomycetes</taxon>
        <taxon>Streptosporangiales</taxon>
        <taxon>Nocardiopsidaceae</taxon>
        <taxon>Nocardiopsis</taxon>
    </lineage>
</organism>
<evidence type="ECO:0000256" key="6">
    <source>
        <dbReference type="SAM" id="MobiDB-lite"/>
    </source>
</evidence>
<sequence length="432" mass="44465">MRRPSDVHEHARSGAGPVRTRRGMDASADTGGGILAPLRYGNFRALASGRVLMMFGNGMATVALAFAVLDVTGSLTQVGLVVGARSIANVALLLLGGVIADRLPRSMVLVGGCALAALSQGTLALTLLTGTASLPLMIALSVVNGAAAAANLPASAALTPQTVPRALLRQANASVGIAKQLGMFAGMSAGGVAVGLWGPGWAIGVDALMFAAAGVAFSLLRVPSTGATDGGRNVLRDLVEGWREFVARPWVWIIVLQFMVVNAGWSAATGVLGPGIADATFGRTTWGLLMAANSVGLLVGGVLAARWQPRRALFYGTALVLLQTLPFFVLAGPSPMVPLLFAAMFVGGMAVEQFSVAWEVSLQENVPTERLSRVYSYDALGSFVAMPVGQIAIGPTAEAIGVDRSLLLVASLTIIATLAALCAPSVRSLRRR</sequence>
<evidence type="ECO:0000256" key="3">
    <source>
        <dbReference type="ARBA" id="ARBA00022692"/>
    </source>
</evidence>
<dbReference type="Proteomes" id="UP000467124">
    <property type="component" value="Unassembled WGS sequence"/>
</dbReference>
<dbReference type="EMBL" id="WWHY01000001">
    <property type="protein sequence ID" value="MYR31924.1"/>
    <property type="molecule type" value="Genomic_DNA"/>
</dbReference>
<feature type="transmembrane region" description="Helical" evidence="7">
    <location>
        <begin position="285"/>
        <end position="305"/>
    </location>
</feature>
<feature type="transmembrane region" description="Helical" evidence="7">
    <location>
        <begin position="134"/>
        <end position="160"/>
    </location>
</feature>
<dbReference type="InterPro" id="IPR011701">
    <property type="entry name" value="MFS"/>
</dbReference>
<accession>A0A7K2IQ53</accession>
<evidence type="ECO:0000256" key="4">
    <source>
        <dbReference type="ARBA" id="ARBA00022989"/>
    </source>
</evidence>
<feature type="transmembrane region" description="Helical" evidence="7">
    <location>
        <begin position="181"/>
        <end position="201"/>
    </location>
</feature>
<dbReference type="GO" id="GO:0005886">
    <property type="term" value="C:plasma membrane"/>
    <property type="evidence" value="ECO:0007669"/>
    <property type="project" value="UniProtKB-SubCell"/>
</dbReference>
<comment type="caution">
    <text evidence="9">The sequence shown here is derived from an EMBL/GenBank/DDBJ whole genome shotgun (WGS) entry which is preliminary data.</text>
</comment>
<dbReference type="InterPro" id="IPR020846">
    <property type="entry name" value="MFS_dom"/>
</dbReference>
<dbReference type="GO" id="GO:0022857">
    <property type="term" value="F:transmembrane transporter activity"/>
    <property type="evidence" value="ECO:0007669"/>
    <property type="project" value="InterPro"/>
</dbReference>
<keyword evidence="4 7" id="KW-1133">Transmembrane helix</keyword>
<feature type="transmembrane region" description="Helical" evidence="7">
    <location>
        <begin position="337"/>
        <end position="362"/>
    </location>
</feature>
<dbReference type="Gene3D" id="1.20.1250.20">
    <property type="entry name" value="MFS general substrate transporter like domains"/>
    <property type="match status" value="1"/>
</dbReference>
<feature type="transmembrane region" description="Helical" evidence="7">
    <location>
        <begin position="312"/>
        <end position="331"/>
    </location>
</feature>
<dbReference type="SUPFAM" id="SSF103473">
    <property type="entry name" value="MFS general substrate transporter"/>
    <property type="match status" value="1"/>
</dbReference>
<dbReference type="AlphaFoldDB" id="A0A7K2IQ53"/>
<dbReference type="PROSITE" id="PS50850">
    <property type="entry name" value="MFS"/>
    <property type="match status" value="1"/>
</dbReference>
<dbReference type="InterPro" id="IPR036259">
    <property type="entry name" value="MFS_trans_sf"/>
</dbReference>
<dbReference type="PANTHER" id="PTHR23513:SF11">
    <property type="entry name" value="STAPHYLOFERRIN A TRANSPORTER"/>
    <property type="match status" value="1"/>
</dbReference>
<evidence type="ECO:0000259" key="8">
    <source>
        <dbReference type="PROSITE" id="PS50850"/>
    </source>
</evidence>
<feature type="transmembrane region" description="Helical" evidence="7">
    <location>
        <begin position="51"/>
        <end position="69"/>
    </location>
</feature>
<dbReference type="OMA" id="LLMTRWK"/>
<keyword evidence="3 7" id="KW-0812">Transmembrane</keyword>
<feature type="compositionally biased region" description="Basic and acidic residues" evidence="6">
    <location>
        <begin position="1"/>
        <end position="12"/>
    </location>
</feature>
<evidence type="ECO:0000256" key="2">
    <source>
        <dbReference type="ARBA" id="ARBA00022475"/>
    </source>
</evidence>
<name>A0A7K2IQ53_9ACTN</name>
<feature type="transmembrane region" description="Helical" evidence="7">
    <location>
        <begin position="245"/>
        <end position="265"/>
    </location>
</feature>
<keyword evidence="5 7" id="KW-0472">Membrane</keyword>
<proteinExistence type="predicted"/>
<comment type="subcellular location">
    <subcellularLocation>
        <location evidence="1">Cell membrane</location>
        <topology evidence="1">Multi-pass membrane protein</topology>
    </subcellularLocation>
</comment>
<evidence type="ECO:0000256" key="1">
    <source>
        <dbReference type="ARBA" id="ARBA00004651"/>
    </source>
</evidence>
<evidence type="ECO:0000256" key="7">
    <source>
        <dbReference type="SAM" id="Phobius"/>
    </source>
</evidence>
<reference evidence="9 10" key="1">
    <citation type="journal article" date="2019" name="Nat. Commun.">
        <title>The antimicrobial potential of Streptomyces from insect microbiomes.</title>
        <authorList>
            <person name="Chevrette M.G."/>
            <person name="Carlson C.M."/>
            <person name="Ortega H.E."/>
            <person name="Thomas C."/>
            <person name="Ananiev G.E."/>
            <person name="Barns K.J."/>
            <person name="Book A.J."/>
            <person name="Cagnazzo J."/>
            <person name="Carlos C."/>
            <person name="Flanigan W."/>
            <person name="Grubbs K.J."/>
            <person name="Horn H.A."/>
            <person name="Hoffmann F.M."/>
            <person name="Klassen J.L."/>
            <person name="Knack J.J."/>
            <person name="Lewin G.R."/>
            <person name="McDonald B.R."/>
            <person name="Muller L."/>
            <person name="Melo W.G.P."/>
            <person name="Pinto-Tomas A.A."/>
            <person name="Schmitz A."/>
            <person name="Wendt-Pienkowski E."/>
            <person name="Wildman S."/>
            <person name="Zhao M."/>
            <person name="Zhang F."/>
            <person name="Bugni T.S."/>
            <person name="Andes D.R."/>
            <person name="Pupo M.T."/>
            <person name="Currie C.R."/>
        </authorList>
    </citation>
    <scope>NUCLEOTIDE SEQUENCE [LARGE SCALE GENOMIC DNA]</scope>
    <source>
        <strain evidence="9 10">SID5840</strain>
    </source>
</reference>
<evidence type="ECO:0000313" key="9">
    <source>
        <dbReference type="EMBL" id="MYR31924.1"/>
    </source>
</evidence>
<feature type="transmembrane region" description="Helical" evidence="7">
    <location>
        <begin position="207"/>
        <end position="224"/>
    </location>
</feature>
<evidence type="ECO:0000313" key="10">
    <source>
        <dbReference type="Proteomes" id="UP000467124"/>
    </source>
</evidence>
<protein>
    <submittedName>
        <fullName evidence="9">MFS transporter</fullName>
    </submittedName>
</protein>
<feature type="transmembrane region" description="Helical" evidence="7">
    <location>
        <begin position="75"/>
        <end position="95"/>
    </location>
</feature>
<dbReference type="CDD" id="cd06173">
    <property type="entry name" value="MFS_MefA_like"/>
    <property type="match status" value="1"/>
</dbReference>